<feature type="domain" description="Response regulatory" evidence="9">
    <location>
        <begin position="744"/>
        <end position="858"/>
    </location>
</feature>
<feature type="domain" description="Histidine kinase" evidence="8">
    <location>
        <begin position="498"/>
        <end position="719"/>
    </location>
</feature>
<dbReference type="SMART" id="SM00388">
    <property type="entry name" value="HisKA"/>
    <property type="match status" value="1"/>
</dbReference>
<feature type="transmembrane region" description="Helical" evidence="7">
    <location>
        <begin position="112"/>
        <end position="131"/>
    </location>
</feature>
<evidence type="ECO:0000256" key="1">
    <source>
        <dbReference type="ARBA" id="ARBA00000085"/>
    </source>
</evidence>
<evidence type="ECO:0000256" key="5">
    <source>
        <dbReference type="ARBA" id="ARBA00022777"/>
    </source>
</evidence>
<evidence type="ECO:0000259" key="8">
    <source>
        <dbReference type="PROSITE" id="PS50109"/>
    </source>
</evidence>
<evidence type="ECO:0000313" key="10">
    <source>
        <dbReference type="EMBL" id="CUH85947.1"/>
    </source>
</evidence>
<dbReference type="PANTHER" id="PTHR43047">
    <property type="entry name" value="TWO-COMPONENT HISTIDINE PROTEIN KINASE"/>
    <property type="match status" value="1"/>
</dbReference>
<dbReference type="EMBL" id="CYSF01000018">
    <property type="protein sequence ID" value="CUH85947.1"/>
    <property type="molecule type" value="Genomic_DNA"/>
</dbReference>
<dbReference type="InterPro" id="IPR005467">
    <property type="entry name" value="His_kinase_dom"/>
</dbReference>
<dbReference type="Gene3D" id="3.30.565.10">
    <property type="entry name" value="Histidine kinase-like ATPase, C-terminal domain"/>
    <property type="match status" value="1"/>
</dbReference>
<dbReference type="STRING" id="340021.TM5383_03190"/>
<feature type="transmembrane region" description="Helical" evidence="7">
    <location>
        <begin position="176"/>
        <end position="201"/>
    </location>
</feature>
<evidence type="ECO:0000313" key="11">
    <source>
        <dbReference type="Proteomes" id="UP000051681"/>
    </source>
</evidence>
<keyword evidence="4 10" id="KW-0808">Transferase</keyword>
<dbReference type="Gene3D" id="1.10.287.130">
    <property type="match status" value="1"/>
</dbReference>
<dbReference type="InterPro" id="IPR011006">
    <property type="entry name" value="CheY-like_superfamily"/>
</dbReference>
<dbReference type="SUPFAM" id="SSF47384">
    <property type="entry name" value="Homodimeric domain of signal transducing histidine kinase"/>
    <property type="match status" value="1"/>
</dbReference>
<dbReference type="CDD" id="cd17546">
    <property type="entry name" value="REC_hyHK_CKI1_RcsC-like"/>
    <property type="match status" value="1"/>
</dbReference>
<feature type="transmembrane region" description="Helical" evidence="7">
    <location>
        <begin position="78"/>
        <end position="100"/>
    </location>
</feature>
<sequence length="860" mass="94516">MRRHDTLRRLVVDEEDEVNEKSNSDQGFVFRDFEVSRVQHITEALRRNPARNSAIFMAIALIWTLCLSYSAMSSGDFALAPSLSPHVSLFVIIIGILIYPRTLLWIPIAAQVVLFFVPFVFTNAAGLNWLAMPEMSFRLVFFLLMVNMIAGGLIGWSVRTLYRRTAQQMQPFEADLLVAAVTFGVFLVVGYGAISTVSAFLQTMPAADLPALGYNEHFFDFSMMRIVRAATVCAVILIAIQQTPKADELRFSLPFVLLFPGLIALHNMGIGGYEPLDAAALGALLALALPVSAAPIVVLLGLTLFAAVTGAFLVDSPVVNEIDALLRQYSLGMMVLIVLILALRGRGRHEREQRVASIRRLSTVRGFAGVGLFTVNVPTDTMRLDPAGQRLVGLPAEACLDDLIGRFRADEQYLLRHAIESDSHASITLLLRLADRLDSGDNRVMRLHLWAETTVRNERVVYGLMVEVTEEHLQERALTNALNELSLRQDKQKQLFSIVSHEIRTPASVLSMLIEEMENGHDSQDVIPQMREASTQLLSVLDDMRQAVNPEKNQPLSIKPYVPADVAERVRNTYQLLAKGKSIRISLDLGADSVRPMMGDSNRLKQILGNLVRNAIIHSEGTEIRICYQPSMAGLPPSPTSGTAFWSVTDDGVGIPQSEIERLFQPFERGSADARNQAEGSGLGLYIAKQAVELLGGALQYFDAPEGGAGYRLDLADKAASEQDIQSHKPKGAPVESKKLSELRVILAEDNALVAQVTSKQLDRIFGSIELAENGRKALEKVKENPPDLLITDLFMPEMSGDELVRALKDEGFNIPVVGLTAAVVGDDIKRFEDVGATAVLPKPLDVKRLAGLLEQKVTV</sequence>
<dbReference type="InterPro" id="IPR036890">
    <property type="entry name" value="HATPase_C_sf"/>
</dbReference>
<dbReference type="Pfam" id="PF02518">
    <property type="entry name" value="HATPase_c"/>
    <property type="match status" value="1"/>
</dbReference>
<dbReference type="PROSITE" id="PS50110">
    <property type="entry name" value="RESPONSE_REGULATORY"/>
    <property type="match status" value="1"/>
</dbReference>
<dbReference type="SUPFAM" id="SSF55874">
    <property type="entry name" value="ATPase domain of HSP90 chaperone/DNA topoisomerase II/histidine kinase"/>
    <property type="match status" value="1"/>
</dbReference>
<dbReference type="Pfam" id="PF00072">
    <property type="entry name" value="Response_reg"/>
    <property type="match status" value="1"/>
</dbReference>
<feature type="modified residue" description="4-aspartylphosphate" evidence="6">
    <location>
        <position position="793"/>
    </location>
</feature>
<reference evidence="10 11" key="1">
    <citation type="submission" date="2015-09" db="EMBL/GenBank/DDBJ databases">
        <authorList>
            <consortium name="Swine Surveillance"/>
        </authorList>
    </citation>
    <scope>NUCLEOTIDE SEQUENCE [LARGE SCALE GENOMIC DNA]</scope>
    <source>
        <strain evidence="10 11">CECT 8383</strain>
    </source>
</reference>
<organism evidence="10 11">
    <name type="scientific">Thalassovita mediterranea</name>
    <dbReference type="NCBI Taxonomy" id="340021"/>
    <lineage>
        <taxon>Bacteria</taxon>
        <taxon>Pseudomonadati</taxon>
        <taxon>Pseudomonadota</taxon>
        <taxon>Alphaproteobacteria</taxon>
        <taxon>Rhodobacterales</taxon>
        <taxon>Roseobacteraceae</taxon>
        <taxon>Thalassovita</taxon>
    </lineage>
</organism>
<dbReference type="Proteomes" id="UP000051681">
    <property type="component" value="Unassembled WGS sequence"/>
</dbReference>
<dbReference type="EC" id="2.7.13.3" evidence="2"/>
<feature type="transmembrane region" description="Helical" evidence="7">
    <location>
        <begin position="221"/>
        <end position="240"/>
    </location>
</feature>
<feature type="transmembrane region" description="Helical" evidence="7">
    <location>
        <begin position="326"/>
        <end position="343"/>
    </location>
</feature>
<keyword evidence="11" id="KW-1185">Reference proteome</keyword>
<feature type="transmembrane region" description="Helical" evidence="7">
    <location>
        <begin position="54"/>
        <end position="72"/>
    </location>
</feature>
<evidence type="ECO:0000256" key="7">
    <source>
        <dbReference type="SAM" id="Phobius"/>
    </source>
</evidence>
<dbReference type="RefSeq" id="WP_082645513.1">
    <property type="nucleotide sequence ID" value="NZ_CYSF01000018.1"/>
</dbReference>
<dbReference type="SUPFAM" id="SSF52172">
    <property type="entry name" value="CheY-like"/>
    <property type="match status" value="1"/>
</dbReference>
<dbReference type="CDD" id="cd00075">
    <property type="entry name" value="HATPase"/>
    <property type="match status" value="1"/>
</dbReference>
<keyword evidence="7" id="KW-1133">Transmembrane helix</keyword>
<dbReference type="GO" id="GO:0009927">
    <property type="term" value="F:histidine phosphotransfer kinase activity"/>
    <property type="evidence" value="ECO:0007669"/>
    <property type="project" value="TreeGrafter"/>
</dbReference>
<dbReference type="InterPro" id="IPR003594">
    <property type="entry name" value="HATPase_dom"/>
</dbReference>
<dbReference type="InterPro" id="IPR036097">
    <property type="entry name" value="HisK_dim/P_sf"/>
</dbReference>
<feature type="transmembrane region" description="Helical" evidence="7">
    <location>
        <begin position="293"/>
        <end position="314"/>
    </location>
</feature>
<protein>
    <recommendedName>
        <fullName evidence="2">histidine kinase</fullName>
        <ecNumber evidence="2">2.7.13.3</ecNumber>
    </recommendedName>
</protein>
<dbReference type="SMART" id="SM00387">
    <property type="entry name" value="HATPase_c"/>
    <property type="match status" value="1"/>
</dbReference>
<feature type="transmembrane region" description="Helical" evidence="7">
    <location>
        <begin position="252"/>
        <end position="273"/>
    </location>
</feature>
<feature type="transmembrane region" description="Helical" evidence="7">
    <location>
        <begin position="137"/>
        <end position="156"/>
    </location>
</feature>
<gene>
    <name evidence="10" type="primary">torS</name>
    <name evidence="10" type="ORF">TM5383_03190</name>
</gene>
<keyword evidence="7" id="KW-0472">Membrane</keyword>
<evidence type="ECO:0000259" key="9">
    <source>
        <dbReference type="PROSITE" id="PS50110"/>
    </source>
</evidence>
<proteinExistence type="predicted"/>
<dbReference type="GO" id="GO:0000155">
    <property type="term" value="F:phosphorelay sensor kinase activity"/>
    <property type="evidence" value="ECO:0007669"/>
    <property type="project" value="InterPro"/>
</dbReference>
<dbReference type="PROSITE" id="PS50109">
    <property type="entry name" value="HIS_KIN"/>
    <property type="match status" value="1"/>
</dbReference>
<keyword evidence="7" id="KW-0812">Transmembrane</keyword>
<keyword evidence="5" id="KW-0418">Kinase</keyword>
<dbReference type="SMART" id="SM00448">
    <property type="entry name" value="REC"/>
    <property type="match status" value="1"/>
</dbReference>
<name>A0A0N7M2F3_9RHOB</name>
<dbReference type="AlphaFoldDB" id="A0A0N7M2F3"/>
<dbReference type="InterPro" id="IPR001789">
    <property type="entry name" value="Sig_transdc_resp-reg_receiver"/>
</dbReference>
<dbReference type="InterPro" id="IPR003661">
    <property type="entry name" value="HisK_dim/P_dom"/>
</dbReference>
<dbReference type="OrthoDB" id="9795133at2"/>
<dbReference type="Gene3D" id="3.40.50.2300">
    <property type="match status" value="1"/>
</dbReference>
<evidence type="ECO:0000256" key="6">
    <source>
        <dbReference type="PROSITE-ProRule" id="PRU00169"/>
    </source>
</evidence>
<dbReference type="CDD" id="cd00082">
    <property type="entry name" value="HisKA"/>
    <property type="match status" value="1"/>
</dbReference>
<accession>A0A0N7M2F3</accession>
<dbReference type="GO" id="GO:0005886">
    <property type="term" value="C:plasma membrane"/>
    <property type="evidence" value="ECO:0007669"/>
    <property type="project" value="TreeGrafter"/>
</dbReference>
<dbReference type="InterPro" id="IPR004358">
    <property type="entry name" value="Sig_transdc_His_kin-like_C"/>
</dbReference>
<evidence type="ECO:0000256" key="3">
    <source>
        <dbReference type="ARBA" id="ARBA00022553"/>
    </source>
</evidence>
<dbReference type="PANTHER" id="PTHR43047:SF62">
    <property type="entry name" value="SENSOR HISTIDINE KINASE DPIB"/>
    <property type="match status" value="1"/>
</dbReference>
<keyword evidence="3 6" id="KW-0597">Phosphoprotein</keyword>
<evidence type="ECO:0000256" key="4">
    <source>
        <dbReference type="ARBA" id="ARBA00022679"/>
    </source>
</evidence>
<evidence type="ECO:0000256" key="2">
    <source>
        <dbReference type="ARBA" id="ARBA00012438"/>
    </source>
</evidence>
<comment type="catalytic activity">
    <reaction evidence="1">
        <text>ATP + protein L-histidine = ADP + protein N-phospho-L-histidine.</text>
        <dbReference type="EC" id="2.7.13.3"/>
    </reaction>
</comment>
<dbReference type="Pfam" id="PF00512">
    <property type="entry name" value="HisKA"/>
    <property type="match status" value="1"/>
</dbReference>
<dbReference type="PRINTS" id="PR00344">
    <property type="entry name" value="BCTRLSENSOR"/>
</dbReference>